<dbReference type="SUPFAM" id="SSF51905">
    <property type="entry name" value="FAD/NAD(P)-binding domain"/>
    <property type="match status" value="1"/>
</dbReference>
<gene>
    <name evidence="4" type="ORF">SAMN05216202_2474</name>
</gene>
<dbReference type="PANTHER" id="PTHR42949:SF3">
    <property type="entry name" value="ANAEROBIC GLYCEROL-3-PHOSPHATE DEHYDROGENASE SUBUNIT B"/>
    <property type="match status" value="1"/>
</dbReference>
<dbReference type="InterPro" id="IPR007419">
    <property type="entry name" value="BFD-like_2Fe2S-bd_dom"/>
</dbReference>
<dbReference type="Gene3D" id="3.50.50.60">
    <property type="entry name" value="FAD/NAD(P)-binding domain"/>
    <property type="match status" value="2"/>
</dbReference>
<dbReference type="InterPro" id="IPR036188">
    <property type="entry name" value="FAD/NAD-bd_sf"/>
</dbReference>
<feature type="domain" description="BFD-like [2Fe-2S]-binding" evidence="2">
    <location>
        <begin position="405"/>
        <end position="454"/>
    </location>
</feature>
<dbReference type="STRING" id="46679.SAMN05216202_2474"/>
<evidence type="ECO:0000259" key="2">
    <source>
        <dbReference type="Pfam" id="PF04324"/>
    </source>
</evidence>
<protein>
    <submittedName>
        <fullName evidence="4">BFD-like [2Fe-2S] binding domain-containing protein</fullName>
    </submittedName>
</protein>
<evidence type="ECO:0000313" key="5">
    <source>
        <dbReference type="Proteomes" id="UP000198600"/>
    </source>
</evidence>
<keyword evidence="5" id="KW-1185">Reference proteome</keyword>
<dbReference type="PANTHER" id="PTHR42949">
    <property type="entry name" value="ANAEROBIC GLYCEROL-3-PHOSPHATE DEHYDROGENASE SUBUNIT B"/>
    <property type="match status" value="1"/>
</dbReference>
<sequence>MSNGSLRLERASTELVEFSWNGRVVQGRRGESVATALLANGIRTLAWSRKSHRPLGYSGSYVTGVLARVDGVPNVRLDLLPVTAGARVEMQNCWPTPGFDLLRLSRLIPASWIQGGFEHSNLVPSGTALFQRWEAILAFLAGVAKPAEDTGEVPVPTARHVSADVLVIGGGPAGCAAANDAVAAGHSVVLVTRGQSLARYAQAAGQARPVLDERVQLVCGVEVFGAYREGELLLAAPHDPAQGALVLEADEVILAGGRRACPPVIPGMWLPGVMDVRTALIMAHEQSVAPGARVVVVGNGDQEALASRLRELGVTVVAARAVTDLRRVVGRSRVTAALFAKSIACDAVVHARPWIADASLTFQSRAEGLLQLREQRQSRLREVGAVVEADQVLPVAARSRHKTLLCPCFDVSDHEVEALLAQGITDLEVIKRLTSCGMGPCQGQPCWDALRALVSVRGGVALAGLARPTLRPPRRALSVAQAAGLTAVVEPLQ</sequence>
<proteinExistence type="predicted"/>
<accession>A0A1H2MW13</accession>
<dbReference type="Gene3D" id="1.10.10.1100">
    <property type="entry name" value="BFD-like [2Fe-2S]-binding domain"/>
    <property type="match status" value="1"/>
</dbReference>
<dbReference type="PRINTS" id="PR00368">
    <property type="entry name" value="FADPNR"/>
</dbReference>
<dbReference type="InterPro" id="IPR042204">
    <property type="entry name" value="2Fe-2S-bd_N"/>
</dbReference>
<dbReference type="Proteomes" id="UP000198600">
    <property type="component" value="Chromosome I"/>
</dbReference>
<dbReference type="Pfam" id="PF04324">
    <property type="entry name" value="Fer2_BFD"/>
    <property type="match status" value="1"/>
</dbReference>
<dbReference type="OrthoDB" id="9801699at2"/>
<name>A0A1H2MW13_9PSED</name>
<dbReference type="GO" id="GO:0016491">
    <property type="term" value="F:oxidoreductase activity"/>
    <property type="evidence" value="ECO:0007669"/>
    <property type="project" value="UniProtKB-KW"/>
</dbReference>
<evidence type="ECO:0000256" key="1">
    <source>
        <dbReference type="ARBA" id="ARBA00023002"/>
    </source>
</evidence>
<dbReference type="Gene3D" id="3.10.20.440">
    <property type="entry name" value="2Fe-2S iron-sulphur cluster binding domain, sarcosine oxidase, alpha subunit, N-terminal domain"/>
    <property type="match status" value="1"/>
</dbReference>
<dbReference type="AlphaFoldDB" id="A0A1H2MW13"/>
<evidence type="ECO:0000259" key="3">
    <source>
        <dbReference type="Pfam" id="PF07992"/>
    </source>
</evidence>
<feature type="domain" description="FAD/NAD(P)-binding" evidence="3">
    <location>
        <begin position="164"/>
        <end position="318"/>
    </location>
</feature>
<evidence type="ECO:0000313" key="4">
    <source>
        <dbReference type="EMBL" id="SDU97252.1"/>
    </source>
</evidence>
<dbReference type="RefSeq" id="WP_084378729.1">
    <property type="nucleotide sequence ID" value="NZ_LS483433.1"/>
</dbReference>
<dbReference type="InterPro" id="IPR051691">
    <property type="entry name" value="Metab_Enz_Cyan_OpOx_G3PDH"/>
</dbReference>
<dbReference type="InterPro" id="IPR023753">
    <property type="entry name" value="FAD/NAD-binding_dom"/>
</dbReference>
<dbReference type="EMBL" id="LT629802">
    <property type="protein sequence ID" value="SDU97252.1"/>
    <property type="molecule type" value="Genomic_DNA"/>
</dbReference>
<dbReference type="Pfam" id="PF07992">
    <property type="entry name" value="Pyr_redox_2"/>
    <property type="match status" value="1"/>
</dbReference>
<dbReference type="Pfam" id="PF13510">
    <property type="entry name" value="Fer2_4"/>
    <property type="match status" value="1"/>
</dbReference>
<reference evidence="5" key="1">
    <citation type="submission" date="2016-10" db="EMBL/GenBank/DDBJ databases">
        <authorList>
            <person name="Varghese N."/>
            <person name="Submissions S."/>
        </authorList>
    </citation>
    <scope>NUCLEOTIDE SEQUENCE [LARGE SCALE GENOMIC DNA]</scope>
    <source>
        <strain evidence="5">LMG 2223</strain>
    </source>
</reference>
<organism evidence="4 5">
    <name type="scientific">Pseudomonas mucidolens</name>
    <dbReference type="NCBI Taxonomy" id="46679"/>
    <lineage>
        <taxon>Bacteria</taxon>
        <taxon>Pseudomonadati</taxon>
        <taxon>Pseudomonadota</taxon>
        <taxon>Gammaproteobacteria</taxon>
        <taxon>Pseudomonadales</taxon>
        <taxon>Pseudomonadaceae</taxon>
        <taxon>Pseudomonas</taxon>
    </lineage>
</organism>
<keyword evidence="1" id="KW-0560">Oxidoreductase</keyword>
<dbReference type="PRINTS" id="PR00411">
    <property type="entry name" value="PNDRDTASEI"/>
</dbReference>
<dbReference type="InterPro" id="IPR041854">
    <property type="entry name" value="BFD-like_2Fe2S-bd_dom_sf"/>
</dbReference>